<sequence>MKSRLRTLHVDDREYTWKADVRAAPGPDGYRHRCIRIRVWCGGKTGRALQADVVERPQPDPAGEPYPYPAAADVRALIEHGLQTGWVPAARGGTFQVTSGAGVTLPGFAITDLLWISEQRRT</sequence>
<dbReference type="EMBL" id="BAABAT010000009">
    <property type="protein sequence ID" value="GAA4250308.1"/>
    <property type="molecule type" value="Genomic_DNA"/>
</dbReference>
<evidence type="ECO:0008006" key="3">
    <source>
        <dbReference type="Google" id="ProtNLM"/>
    </source>
</evidence>
<name>A0ABP8D960_9ACTN</name>
<evidence type="ECO:0000313" key="1">
    <source>
        <dbReference type="EMBL" id="GAA4250308.1"/>
    </source>
</evidence>
<organism evidence="1 2">
    <name type="scientific">Dactylosporangium darangshiense</name>
    <dbReference type="NCBI Taxonomy" id="579108"/>
    <lineage>
        <taxon>Bacteria</taxon>
        <taxon>Bacillati</taxon>
        <taxon>Actinomycetota</taxon>
        <taxon>Actinomycetes</taxon>
        <taxon>Micromonosporales</taxon>
        <taxon>Micromonosporaceae</taxon>
        <taxon>Dactylosporangium</taxon>
    </lineage>
</organism>
<reference evidence="2" key="1">
    <citation type="journal article" date="2019" name="Int. J. Syst. Evol. Microbiol.">
        <title>The Global Catalogue of Microorganisms (GCM) 10K type strain sequencing project: providing services to taxonomists for standard genome sequencing and annotation.</title>
        <authorList>
            <consortium name="The Broad Institute Genomics Platform"/>
            <consortium name="The Broad Institute Genome Sequencing Center for Infectious Disease"/>
            <person name="Wu L."/>
            <person name="Ma J."/>
        </authorList>
    </citation>
    <scope>NUCLEOTIDE SEQUENCE [LARGE SCALE GENOMIC DNA]</scope>
    <source>
        <strain evidence="2">JCM 17441</strain>
    </source>
</reference>
<keyword evidence="2" id="KW-1185">Reference proteome</keyword>
<evidence type="ECO:0000313" key="2">
    <source>
        <dbReference type="Proteomes" id="UP001500620"/>
    </source>
</evidence>
<comment type="caution">
    <text evidence="1">The sequence shown here is derived from an EMBL/GenBank/DDBJ whole genome shotgun (WGS) entry which is preliminary data.</text>
</comment>
<protein>
    <recommendedName>
        <fullName evidence="3">Integrase</fullName>
    </recommendedName>
</protein>
<proteinExistence type="predicted"/>
<gene>
    <name evidence="1" type="ORF">GCM10022255_038300</name>
</gene>
<dbReference type="RefSeq" id="WP_345128374.1">
    <property type="nucleotide sequence ID" value="NZ_BAABAT010000009.1"/>
</dbReference>
<accession>A0ABP8D960</accession>
<dbReference type="Proteomes" id="UP001500620">
    <property type="component" value="Unassembled WGS sequence"/>
</dbReference>